<feature type="region of interest" description="Disordered" evidence="3">
    <location>
        <begin position="45"/>
        <end position="243"/>
    </location>
</feature>
<keyword evidence="1 2" id="KW-0694">RNA-binding</keyword>
<dbReference type="PANTHER" id="PTHR23003">
    <property type="entry name" value="RNA RECOGNITION MOTIF RRM DOMAIN CONTAINING PROTEIN"/>
    <property type="match status" value="1"/>
</dbReference>
<feature type="compositionally biased region" description="Basic residues" evidence="3">
    <location>
        <begin position="176"/>
        <end position="187"/>
    </location>
</feature>
<dbReference type="SMART" id="SM00360">
    <property type="entry name" value="RRM"/>
    <property type="match status" value="1"/>
</dbReference>
<organism evidence="5 6">
    <name type="scientific">Chionoecetes opilio</name>
    <name type="common">Atlantic snow crab</name>
    <name type="synonym">Cancer opilio</name>
    <dbReference type="NCBI Taxonomy" id="41210"/>
    <lineage>
        <taxon>Eukaryota</taxon>
        <taxon>Metazoa</taxon>
        <taxon>Ecdysozoa</taxon>
        <taxon>Arthropoda</taxon>
        <taxon>Crustacea</taxon>
        <taxon>Multicrustacea</taxon>
        <taxon>Malacostraca</taxon>
        <taxon>Eumalacostraca</taxon>
        <taxon>Eucarida</taxon>
        <taxon>Decapoda</taxon>
        <taxon>Pleocyemata</taxon>
        <taxon>Brachyura</taxon>
        <taxon>Eubrachyura</taxon>
        <taxon>Majoidea</taxon>
        <taxon>Majidae</taxon>
        <taxon>Chionoecetes</taxon>
    </lineage>
</organism>
<feature type="compositionally biased region" description="Basic and acidic residues" evidence="3">
    <location>
        <begin position="86"/>
        <end position="101"/>
    </location>
</feature>
<dbReference type="GO" id="GO:0003729">
    <property type="term" value="F:mRNA binding"/>
    <property type="evidence" value="ECO:0007669"/>
    <property type="project" value="TreeGrafter"/>
</dbReference>
<dbReference type="EMBL" id="JACEEZ010004794">
    <property type="protein sequence ID" value="KAG0726136.1"/>
    <property type="molecule type" value="Genomic_DNA"/>
</dbReference>
<dbReference type="Proteomes" id="UP000770661">
    <property type="component" value="Unassembled WGS sequence"/>
</dbReference>
<evidence type="ECO:0000259" key="4">
    <source>
        <dbReference type="PROSITE" id="PS50102"/>
    </source>
</evidence>
<sequence>MRAMARVKKGKGAGEAAKQKVAGGEVAKQVVLGKKKKDEKKVLKVISERNGADPKVSLMTKTQKRNRNRKKKNNKVNGTAAAAPEVKTEESAEAPEVKTEESGIADLNGKPQQSESKNKDKQTDKQPNGDVSSSKAKKKGKGGNKKEEEPASTAAAETEEAATKTTESGETQAPNKKGKKKRKRNKRKASESLEDTEGNAESTQDEEEGSPDKAEGQKKAKKMKVEKKEGEEAAEGEQAKKNKKEKKYVLFMGNLPYQITEEEIREHFKSVIDPIVRVALMKRTKGNKIEGIGKGYGFIEFASNQGYDKALKLNKSKLKDRLINVAFTTPGKNTEKHKAFVENKTQKLLGQKKKKGNYGKKNKGAKKP</sequence>
<dbReference type="PANTHER" id="PTHR23003:SF3">
    <property type="entry name" value="FI21236P1-RELATED"/>
    <property type="match status" value="1"/>
</dbReference>
<keyword evidence="6" id="KW-1185">Reference proteome</keyword>
<feature type="region of interest" description="Disordered" evidence="3">
    <location>
        <begin position="1"/>
        <end position="25"/>
    </location>
</feature>
<reference evidence="5" key="1">
    <citation type="submission" date="2020-07" db="EMBL/GenBank/DDBJ databases">
        <title>The High-quality genome of the commercially important snow crab, Chionoecetes opilio.</title>
        <authorList>
            <person name="Jeong J.-H."/>
            <person name="Ryu S."/>
        </authorList>
    </citation>
    <scope>NUCLEOTIDE SEQUENCE</scope>
    <source>
        <strain evidence="5">MADBK_172401_WGS</strain>
        <tissue evidence="5">Digestive gland</tissue>
    </source>
</reference>
<dbReference type="SUPFAM" id="SSF54928">
    <property type="entry name" value="RNA-binding domain, RBD"/>
    <property type="match status" value="1"/>
</dbReference>
<dbReference type="OrthoDB" id="167718at2759"/>
<dbReference type="PROSITE" id="PS50102">
    <property type="entry name" value="RRM"/>
    <property type="match status" value="1"/>
</dbReference>
<dbReference type="GO" id="GO:1990904">
    <property type="term" value="C:ribonucleoprotein complex"/>
    <property type="evidence" value="ECO:0007669"/>
    <property type="project" value="TreeGrafter"/>
</dbReference>
<dbReference type="AlphaFoldDB" id="A0A8J5CZD4"/>
<evidence type="ECO:0000313" key="5">
    <source>
        <dbReference type="EMBL" id="KAG0726136.1"/>
    </source>
</evidence>
<dbReference type="InterPro" id="IPR012677">
    <property type="entry name" value="Nucleotide-bd_a/b_plait_sf"/>
</dbReference>
<name>A0A8J5CZD4_CHIOP</name>
<feature type="domain" description="RRM" evidence="4">
    <location>
        <begin position="248"/>
        <end position="330"/>
    </location>
</feature>
<dbReference type="Pfam" id="PF00076">
    <property type="entry name" value="RRM_1"/>
    <property type="match status" value="1"/>
</dbReference>
<dbReference type="GO" id="GO:0005737">
    <property type="term" value="C:cytoplasm"/>
    <property type="evidence" value="ECO:0007669"/>
    <property type="project" value="TreeGrafter"/>
</dbReference>
<feature type="compositionally biased region" description="Low complexity" evidence="3">
    <location>
        <begin position="14"/>
        <end position="25"/>
    </location>
</feature>
<evidence type="ECO:0000313" key="6">
    <source>
        <dbReference type="Proteomes" id="UP000770661"/>
    </source>
</evidence>
<feature type="region of interest" description="Disordered" evidence="3">
    <location>
        <begin position="342"/>
        <end position="368"/>
    </location>
</feature>
<dbReference type="InterPro" id="IPR035979">
    <property type="entry name" value="RBD_domain_sf"/>
</dbReference>
<feature type="compositionally biased region" description="Basic residues" evidence="3">
    <location>
        <begin position="62"/>
        <end position="74"/>
    </location>
</feature>
<feature type="compositionally biased region" description="Acidic residues" evidence="3">
    <location>
        <begin position="192"/>
        <end position="209"/>
    </location>
</feature>
<feature type="compositionally biased region" description="Basic residues" evidence="3">
    <location>
        <begin position="1"/>
        <end position="11"/>
    </location>
</feature>
<proteinExistence type="predicted"/>
<accession>A0A8J5CZD4</accession>
<evidence type="ECO:0000256" key="3">
    <source>
        <dbReference type="SAM" id="MobiDB-lite"/>
    </source>
</evidence>
<gene>
    <name evidence="5" type="primary">Rbm34</name>
    <name evidence="5" type="ORF">GWK47_037204</name>
</gene>
<dbReference type="InterPro" id="IPR050374">
    <property type="entry name" value="RRT5_SRSF_SR"/>
</dbReference>
<dbReference type="Gene3D" id="3.30.70.330">
    <property type="match status" value="1"/>
</dbReference>
<evidence type="ECO:0000256" key="2">
    <source>
        <dbReference type="PROSITE-ProRule" id="PRU00176"/>
    </source>
</evidence>
<evidence type="ECO:0000256" key="1">
    <source>
        <dbReference type="ARBA" id="ARBA00022884"/>
    </source>
</evidence>
<comment type="caution">
    <text evidence="5">The sequence shown here is derived from an EMBL/GenBank/DDBJ whole genome shotgun (WGS) entry which is preliminary data.</text>
</comment>
<protein>
    <submittedName>
        <fullName evidence="5">RNA-binding protein 34</fullName>
    </submittedName>
</protein>
<feature type="compositionally biased region" description="Basic residues" evidence="3">
    <location>
        <begin position="350"/>
        <end position="368"/>
    </location>
</feature>
<dbReference type="GO" id="GO:0005634">
    <property type="term" value="C:nucleus"/>
    <property type="evidence" value="ECO:0007669"/>
    <property type="project" value="TreeGrafter"/>
</dbReference>
<dbReference type="InterPro" id="IPR000504">
    <property type="entry name" value="RRM_dom"/>
</dbReference>